<feature type="domain" description="Fibrous sheath-interacting protein 2 C-terminal" evidence="2">
    <location>
        <begin position="3973"/>
        <end position="4527"/>
    </location>
</feature>
<feature type="compositionally biased region" description="Basic and acidic residues" evidence="1">
    <location>
        <begin position="5553"/>
        <end position="5568"/>
    </location>
</feature>
<feature type="region of interest" description="Disordered" evidence="1">
    <location>
        <begin position="6760"/>
        <end position="6816"/>
    </location>
</feature>
<feature type="domain" description="Fibrous sheath-interacting protein 2 C-terminal" evidence="2">
    <location>
        <begin position="4881"/>
        <end position="5379"/>
    </location>
</feature>
<evidence type="ECO:0000256" key="1">
    <source>
        <dbReference type="SAM" id="MobiDB-lite"/>
    </source>
</evidence>
<feature type="region of interest" description="Disordered" evidence="1">
    <location>
        <begin position="6708"/>
        <end position="6736"/>
    </location>
</feature>
<dbReference type="Proteomes" id="UP000645828">
    <property type="component" value="Unassembled WGS sequence"/>
</dbReference>
<dbReference type="EMBL" id="CAJHUB010000754">
    <property type="protein sequence ID" value="CAD7682740.1"/>
    <property type="molecule type" value="Genomic_DNA"/>
</dbReference>
<evidence type="ECO:0000259" key="2">
    <source>
        <dbReference type="Pfam" id="PF15783"/>
    </source>
</evidence>
<feature type="region of interest" description="Disordered" evidence="1">
    <location>
        <begin position="6637"/>
        <end position="6669"/>
    </location>
</feature>
<feature type="compositionally biased region" description="Basic residues" evidence="1">
    <location>
        <begin position="544"/>
        <end position="560"/>
    </location>
</feature>
<gene>
    <name evidence="3" type="ORF">NYPRO_LOCUS15532</name>
</gene>
<feature type="compositionally biased region" description="Acidic residues" evidence="1">
    <location>
        <begin position="6708"/>
        <end position="6722"/>
    </location>
</feature>
<feature type="compositionally biased region" description="Basic and acidic residues" evidence="1">
    <location>
        <begin position="583"/>
        <end position="617"/>
    </location>
</feature>
<feature type="region of interest" description="Disordered" evidence="1">
    <location>
        <begin position="5452"/>
        <end position="5517"/>
    </location>
</feature>
<feature type="region of interest" description="Disordered" evidence="1">
    <location>
        <begin position="2580"/>
        <end position="2601"/>
    </location>
</feature>
<feature type="region of interest" description="Disordered" evidence="1">
    <location>
        <begin position="5655"/>
        <end position="5688"/>
    </location>
</feature>
<protein>
    <submittedName>
        <fullName evidence="3">(raccoon dog) hypothetical protein</fullName>
    </submittedName>
</protein>
<feature type="compositionally biased region" description="Polar residues" evidence="1">
    <location>
        <begin position="2614"/>
        <end position="2624"/>
    </location>
</feature>
<name>A0A811Z241_NYCPR</name>
<dbReference type="InterPro" id="IPR038891">
    <property type="entry name" value="FSIP2"/>
</dbReference>
<feature type="region of interest" description="Disordered" evidence="1">
    <location>
        <begin position="533"/>
        <end position="617"/>
    </location>
</feature>
<feature type="compositionally biased region" description="Basic and acidic residues" evidence="1">
    <location>
        <begin position="5458"/>
        <end position="5480"/>
    </location>
</feature>
<dbReference type="PANTHER" id="PTHR21856:SF7">
    <property type="entry name" value="FIBROUS SHEATH-INTERACTING PROTEIN 2"/>
    <property type="match status" value="1"/>
</dbReference>
<feature type="compositionally biased region" description="Basic and acidic residues" evidence="1">
    <location>
        <begin position="5667"/>
        <end position="5686"/>
    </location>
</feature>
<reference evidence="3" key="1">
    <citation type="submission" date="2020-12" db="EMBL/GenBank/DDBJ databases">
        <authorList>
            <consortium name="Molecular Ecology Group"/>
        </authorList>
    </citation>
    <scope>NUCLEOTIDE SEQUENCE</scope>
    <source>
        <strain evidence="3">TBG_1078</strain>
    </source>
</reference>
<feature type="compositionally biased region" description="Low complexity" evidence="1">
    <location>
        <begin position="6796"/>
        <end position="6809"/>
    </location>
</feature>
<feature type="region of interest" description="Disordered" evidence="1">
    <location>
        <begin position="887"/>
        <end position="921"/>
    </location>
</feature>
<evidence type="ECO:0000313" key="4">
    <source>
        <dbReference type="Proteomes" id="UP000645828"/>
    </source>
</evidence>
<feature type="region of interest" description="Disordered" evidence="1">
    <location>
        <begin position="5553"/>
        <end position="5585"/>
    </location>
</feature>
<feature type="compositionally biased region" description="Polar residues" evidence="1">
    <location>
        <begin position="6637"/>
        <end position="6660"/>
    </location>
</feature>
<feature type="region of interest" description="Disordered" evidence="1">
    <location>
        <begin position="1642"/>
        <end position="1674"/>
    </location>
</feature>
<feature type="region of interest" description="Disordered" evidence="1">
    <location>
        <begin position="1474"/>
        <end position="1495"/>
    </location>
</feature>
<feature type="compositionally biased region" description="Basic and acidic residues" evidence="1">
    <location>
        <begin position="561"/>
        <end position="574"/>
    </location>
</feature>
<proteinExistence type="predicted"/>
<feature type="compositionally biased region" description="Basic and acidic residues" evidence="1">
    <location>
        <begin position="5504"/>
        <end position="5517"/>
    </location>
</feature>
<feature type="compositionally biased region" description="Basic and acidic residues" evidence="1">
    <location>
        <begin position="1647"/>
        <end position="1662"/>
    </location>
</feature>
<feature type="compositionally biased region" description="Polar residues" evidence="1">
    <location>
        <begin position="2585"/>
        <end position="2601"/>
    </location>
</feature>
<feature type="compositionally biased region" description="Basic and acidic residues" evidence="1">
    <location>
        <begin position="6770"/>
        <end position="6785"/>
    </location>
</feature>
<dbReference type="Pfam" id="PF15783">
    <property type="entry name" value="FSIP2"/>
    <property type="match status" value="3"/>
</dbReference>
<dbReference type="GO" id="GO:0005739">
    <property type="term" value="C:mitochondrion"/>
    <property type="evidence" value="ECO:0007669"/>
    <property type="project" value="TreeGrafter"/>
</dbReference>
<keyword evidence="4" id="KW-1185">Reference proteome</keyword>
<dbReference type="PANTHER" id="PTHR21856">
    <property type="entry name" value="FIBROUS SHEATH-INTERACTING PROTEIN 2"/>
    <property type="match status" value="1"/>
</dbReference>
<feature type="domain" description="Fibrous sheath-interacting protein 2 C-terminal" evidence="2">
    <location>
        <begin position="5815"/>
        <end position="6682"/>
    </location>
</feature>
<evidence type="ECO:0000313" key="3">
    <source>
        <dbReference type="EMBL" id="CAD7682740.1"/>
    </source>
</evidence>
<accession>A0A811Z241</accession>
<organism evidence="3 4">
    <name type="scientific">Nyctereutes procyonoides</name>
    <name type="common">Raccoon dog</name>
    <name type="synonym">Canis procyonoides</name>
    <dbReference type="NCBI Taxonomy" id="34880"/>
    <lineage>
        <taxon>Eukaryota</taxon>
        <taxon>Metazoa</taxon>
        <taxon>Chordata</taxon>
        <taxon>Craniata</taxon>
        <taxon>Vertebrata</taxon>
        <taxon>Euteleostomi</taxon>
        <taxon>Mammalia</taxon>
        <taxon>Eutheria</taxon>
        <taxon>Laurasiatheria</taxon>
        <taxon>Carnivora</taxon>
        <taxon>Caniformia</taxon>
        <taxon>Canidae</taxon>
        <taxon>Nyctereutes</taxon>
    </lineage>
</organism>
<feature type="region of interest" description="Disordered" evidence="1">
    <location>
        <begin position="2614"/>
        <end position="2649"/>
    </location>
</feature>
<comment type="caution">
    <text evidence="3">The sequence shown here is derived from an EMBL/GenBank/DDBJ whole genome shotgun (WGS) entry which is preliminary data.</text>
</comment>
<dbReference type="InterPro" id="IPR031554">
    <property type="entry name" value="FSIP2_C"/>
</dbReference>
<sequence>MDLYLSNCYKAAEAAATKAAASRLTADREQCDTGSHKKTIPEVGAANLLDLPLGVKLPIIPGSNNVFYTTNISEKLYQPSFDFNLSDPYCRLLETSYKSLHDPHLKAYHKRKDILKRLKKGGYITSNNKVICTLKELNKYRQYLTTLKLDFERNYVREQKMIEKQVNKLHKTRRAYDTYGNAHFQEWLLQEGTQATPDQELIIKHRYLDMISRELDKVEHTAEQQSILRMKEEEQQHQDHIRRKLGLRRQIEEEWKTKEMLLLTKIGEEVKREARIEEQHKKAREEAHRKIDRPDFKKEKPVKSQHSHTFVKIPAKKSSVFISSQHDIQKNKTEQKKDKEMTKTAHTLSDEEIKNNSLQAPGVSAKTANVPRHSIQTILKQEVTYADSNDKRAKKSSFTYESAQGVFPSCDSSIRQQNGCQEKPCPYNRVNSYVISLVSCLPPSQVTSEELNSIVHNIMTWVVAAVTSILYPAITKYEERLQNIAYPMPDDTTLSSSSMSCCSTCSEMLLYETGIQAAKFQAEACADTADRSVGQPVAPVKPSSAHKGKTVTGKTHHRKEQPKTSEPKCDKTAEPPKLTTYKLDSHLFTRTETGTKKSEDATTKTDGLEHPLSSDEKAKVVNEIQELKNVFDNFKYHLKEESESILENILHEMVSELTKTVPTLASVTAETLVDHTDTDKGDLLPSVNISSAAAEIMENVLEKLQSAVEKTCIEVFSQENQSVHFKSDLTASREHFMSSEEKTSKASLPYTVENMSGIAEDIIHVILEKLTALASSKQNELAHLEITTDPAYRQHREDPVYTFLQRASKRKSSAEPDAANLIGKEDIQNLVSKIFSQSSLVGYIEEAISTILNYIQIGLNNEKLIASEETVIILHLLDDVLTQLHQKPAKTDVQKRRHPRLSSPSGPEEEHRLASTRTANDSRHGCLFSPINVPGMVLYSEDENKEIDKIVENVLISSIKDEKAKLQEQVSDHCLTRENADLKYERNVSSPTKPAYQDQVAFYKWGLKTDLPASGNKDLFKDKPCLNKDLLLFSQEEKHQIQKASENIITSILAQMLQDISSGPSGHFNYKNDKEASLLTSGSPQDLSNQEWMNQMFSVSEIQIVAQEIVDAVLKILHIAYSHIIRHSSSVPQTPLDNADIPNEEPLEIWLESKRKMKFLSVLDTDPTKHPRLEPEETESTPEPAVHINDKITYTIFKKLNSFISPKLQNHLKPESPADHSKPAPDKKSSFQYYLSTYTTKVVKIVLDAIQKELKYNKKNLNLGKSDPPKGFIDTGVFADNEKELDSFVTKLNNDIMTGSLAACIYELLSGNTGKSNVLLPSDKLRSKVSYETSDNDQQKLVPSQSPHMLEEVHKCTGLQVLDRIGDTLYDMIHKLIGDHPCSPLSDEQNREWIKNLRTTALQSNIQLISCIILEDVIRKLCGVEMDHIFTNSEFKTISEYIDTDSISFALLIEEMGKCSDIISSMVSSVIQPGGQGVTNDKGKTTAPKTGTTKEKHPNKLEVMVSSIFEMVFAKLKEFAKRNLETLGAIINENKKSSKRYWESESINICTNTCEKQLQSALYMHAKKVSSTILKAIQKELNVSLPYLETCITKPLQEKEVLKNLVNLILDVEPPHIFNETEPEEQGIENYRYRPTYGNFLPGGADPESHLDDPADIEKESAGEEISPEETKSESLMQWELERTFKKFEVELKEPEKSPVVPIIRNILNEIFQNDLIDQLNVLTLSQSHLCDIPHPGDKPVAQKSIQSMDKRMDLLVSEADITVVADNVVRTILQKLYSAVMTDRSASENTYNTITYPGNISFPEYASGEKASLHSTTLDRNPCTFQSTFSSGKMTKRNVVEGIIQSVLTNLETFATSKVTALFCPHISFTIPLALPLREDETALSQPWLSTKDSYSDDQFSYCLMDHNKSGKTTSICQLTACKLNTYATEVARQVLQEIKRELDKETKSSFLIHNIVVSDSIPSQIVNTVLSIVSTKGKYEKNLFDREINPDHPEHIVEKLFNKSDYQEKLQLQILDTIRSILSDICEKTLDENNLLLAASTLNKFNISGKHLEANSATNPKCVNKAISMLLVPKSCVTMISSDMVDIVLKNLTSAIMLGINSKDSISLKLPLTFSDAFPKAEHRQSPVADSMNEVIFPYARKGRDVQLKSVYSDDNQTTVLKKQDAKKSASNPYEENVHFITKAILNRLKSFATERINLLLTPDTQSTEKTYVGPEFTKCKQNNSAILEANQMPSDVNILKISTARTILGQEVTDYTFSNYREKHGPAIHISQASLRDYADIITSTILMLIKNDIDIEIQKMYSYPNNTSFQENIIASETVNNILKSLHDKISLKTSRFYSQQNSSLFMQLPVQSEILPGQRKMEDNAELSLFSKYPYQNQIMSEAENLRRVLEEIFRNGESKHEKTTALLSAVKEILKKVYQRVMEDIDNWPPFNKPPHFIFDSKMKTAATRKKTLQSHINNVANDIVESIFRKMFSIVMTSLYEKNETKGELEVSGHDELLVNPSCFQELKQAERSVPLEHGILQIYPYTGIRSVTSLENTLLQFSPSRVGEELVQKVLKKITNFVLPYLEENLSPKDQSDGVQSLRPCSSSLKGSPNVSFKTNLKAKSNVISSPKSGTKPQLGPSGAKAKSKSKLSPRERTFRGSQSNTAIRLPCLVSTGDAKNSLVRTKLPTAELKMYAKDIIINILETILNEFEKVRQNRLMVNVNTLTSDQIMTASKIVNAVLQGLYTTKNENLASQIKGSYSHDLKLLQGSFRTIFLANPEPHFSLENVSSPLEKIFPKEDIFRQMFDKWQTESNDMENEKYKLLMIAETVLNEISMKTKELEQSVSLLNSLPLEACESRYHNFKRAASGAEGSQAQINIFGQEIVKKLLEKLEVYFMTQMFITDGKEMLETKKETTTRSQCGSLKTNNLNSVPIYHTKLEDKICGGFSHRIAQEIMEGVLNTLESFADLQFKHISMYAFSEIVKIPIENFFAVQQKPLMKTILPKLQPPYKFPKESKSSNMISQEYTHNTLRQLHSFHSELLTYTANTVNDMLGIIKNGLDKGKCQMEPSSISTFEENIVAIQLISTLMDQCTHFYESKIKSHPKQNLPQVAENAYTASWPRFATGVEMFTSKSKGVSCGDDLPQIPSLFLYSEEDRKAKEKTSSNLPLYVRYSAEDTPKTTEPLEELESELKPLYCRSEGQGLSHFDQSVKGNSSLPEDNVLQKLSQKSSDSVEAASQHPMSFIEMEEGKNPRVLHYELPKPVLKPNQIQTTVSPLKICVAAENTNTMLLSYDLPSQTPHINESIETMKPIFISKAEPLSIMSEEQKDEKSLLKIWEERISSITKEKNKNLTASGEDFTLLEKWKDKYPKLEITEPRKETEVITFADQELGPHEIHLVARYVTTAVVTHFKNFETRGPLDDKVSIASTLLRKKYEFKQPLGSINYDSSLYQFCEHLTELVISYIMSRLSDCTEDDGPKQKSLENQDSSFSKVILIHSQVFPVSIRGLALSISEIIIRILFNSELLKVDSTQEVISVRTKYIYCPRVAVADFDNLFQDLLIGVIHVLSKEIGIKHQPDSRGRNKRLSMLKSHSLPIHHKTKTMKRQTGSRDWKSSPTHQINQLVQKNQLNSLECKLGTLVGSLKTRDSKEVVNKISNIVFNLVLPDECPNWDRDSGKIPQKSFLSSNNQQSHRIPRNNPGLSPKSVFILNLVCETLIKILLEECTANSLLTDGSLSGEIPAEGQLRNILPNIENYCKGTIEHGSPLEDYDVSGLLENLAEIDQESMLSIISHTLVKSLMEKLSCGIYQPPRSPLFANKHLTYRTRKRLPGFPKGERPELKHSRQGKCSVRLMSYDSKPLTEPLNNLRVIHSKMKAPFGKQFSGKFPPLPPLQRPGKKEVNATAILNTRYPGGMNTGVYSATFLEEIIADIFLKLSTSLQSKNVNITEAQLNEVNILDVNSVVNEFNNAQVTVLRDVEERICFPPIDKQTVRKIVDSVNSDVSWEYALQVTGGSRLTHATASIAEQITNGILKESVDYQLPLCFVGKLMPNSYYPLKAENVLQKLQNNLRELNYQDQHSMGYTTVLSHSFLEDVIRKLLSQLIFPPWKASCLGKKYLLTSDFNEISTCIINKILLAISKHKIWLTKYDCQHLYTEKNLQNMVESVYNNVLQMSDSLVSVQKSIVSQSPLMIDRIASLIIQEIIENHLQPFLCGEGLPCSVTPLDEISNMVKEVISEVTESHRPQKPSSLGMDFYPNAFVEDIIARLLSKVFSPKYNTECELDKMTQKIVNSINNHFSKAKICILRDNQEQAFPTVDLDTVDELVNSVYRNILQQHGLTLETDNEELKDSDIFAENVTNLIVAAISDYLLHPLFSGDLSASSHATLTAENIIQNIFSGHSESTKPSLHLSPYNTLLPYTLLEDLIRMLLSRIFPSTYNIVPYGKTPKGRSGINCGEISSKLISDIRMKISQHEIRFSKDEETKSIYSEDDAQHLVDSVFRNMLQNSESQEAFEHDIISSNNVLIDRIACFIIKNICQQHLHPFVYGKSLLPPSYTHFDDMRRQDFFAGVYSSAFLEDVISGVLSKIFHRVLGIVQTNPLRDSGKELLETAEKLIYLITEEFSKAQVSILENAKEQLCLPPVHTEVVTEIIDTAYSKVLQEYELETDKDFLSDTKTLAERVTKIILAEVFDFQIHPDFIAKLPFKPYSRLNADALIKRIHYAISKLRIRRQTYTTYTTILSHTHLEKIVTQVLSQINPLKDSAEDPDFLQSDSSNTVVRLVDEIMSIISKHAICIIKHGNEKQNVISEKDIQAMVDTIYTDISHSNLYQSLTKDKKGISNIPITKTASYIIKEIFNHHLESFLSGDKTLALGTVGQTSHQRATDPKQRELLLIVNSAVFLEDVISELLCRILYVFSHNVLAAKNSCKAKTNVTNIVTTLVKSIVLEFTTSEILVADHLDESLHFSEGYKEMVEKTVSLIYEKILDDYKSLIHIYRAIQSDAISFGEKLCYLLLGEIYDYQVESLVSGELATSSYSFLQEENIIRNVLDKINNDSHVLPSCITVLPRSLLEDITYKLLAHIFPSSETETELNEKEVPLDYEFVNAASKLADEIITEISEHEIRLATAEEHVESMELGASENFVNSICNDIMKKLQLENETWSDTYKKGGSFLKRIAGFIMKEIVDHHLQPFLCDEESSLCDLPINDHVIELLNPGKEKIPKGFPQASVYSATFLEDIIIDLVRKLYTLPSIAENPKEKEVSEKDCMSMAIKFANALIGEFRKSEIKVLANAGEMFSFPPIDKETVNKVSDSVYNEFIEMYGSNNLQKDDRSNIVIEMIAALAKKAISAFKIQPLFSGDWSSTFFSFLNVDNIIQRVQHLPYNTFTKINRSLKDNLVSSLEQLPTLTPLTSGLKDIMDSLEIGRGALNRKENFKKVEASMKTGSIQELLCTAITHNRKGKLTTLASGLGGGVADKKRGDEKKKESSIGKENEKALKVTSQTTHVESEDSRGPDLSMALRKNESKKKDNLGIKEEKGQGAEIYQHLSLATDDTKNRKVVLEPDLKIDKRKSEKKRGSSLEKENTPSELSSLKSKVRNRKIQEKRDSPVYGITDDKQILHLKHVQNVPESICINVLEISSFQGPVDDSKSPNSLGDKEVYITQVDVKDFSQPASINPAKYGAPAKEEENKKSKDREIKSKPSKLDNPQEINCGVFPANFLEDVLSEIVNKLVFNSSWGTDDACQNVTNTVNQSELCDTAMKLINSLLKEFSDAQIKVLNPGQRSQFLPSADKVSSVHNVPLRQKEPSVDKAPRKKKMAAATKTASFDEAPSMANIPSSDKMLVNKIVHSSICNILREYRSQDSIYKDINSNGENLARKLANAVIEESFQHQLNLLLYDEVPAAACLPLESTEVMKKVHKGIQTACKECQTSSPYTIMLPHEFLESIISSLLSKIFSTVASAKTETSEDNLHAELDFLQMKFVSTIMTEISKDKDIIVQYVQSLHPNDDEIIQLVVQTIYNNLLPQFGSPESIQNCASSGCKILSETIVNLVVQEVAGNQLQNYFSGELTPHQCTEIDSVVENILKDVIQTTEVPQPQPSQAYKLPFPIIEEIAVNFLSKLLSMFSKADKKQNNSLNAEMQTIISKILSSFQEYLSKSQITVVPQAKESPTVSLADSTTIEKVVTSVYNSVLKHSGSHISVYKDLMSKSNVLSDIIGFLMVKEISNSEFHPQVEEASSSELVLEAAKIMEKVVKIIDDLKSKKKPSTKKETVLNARILEETLALFLAKLVKVPWASSRDVKNLSKSEVKKIASRLTKCVTAEISRNNINVVATDPEETFLSPESIEIISQMVDSVYNQVLQQSGTHEELYYNMKGTKNVFPKEIASLLISKVSSCSLETVSPKDSQADLFSDLDIDQIVKKAHEYAVKSQPELEQKELDQDVSEEALPIKIVPHRGKQPINIDPDIVAEHLGVISIKTQPLEKLQLECLTRTGYSIEALRRISLSGRSHSVDKSDAGKRKQKKRVSLDEVGRLNLRPLETASRNSFQNLIKPDITKVELLKDVHSKKDLIIRLVTHDIGQEVSENKVEEGLTSNEDEVVLQNIVKEELPEDLFDDQAKEEIKPIMGTVALHKPLISKRNLKKFLSLGKCCHRRSTVTTTNTEASPTLSEETQQRLVSNTDVTTSKSLTSTDSSFWERKTQLSREEMKASTESSYYLHRIMSSSSYNEEDLPSFSSDDDDRPSDPSAKITEESFEFSDMENASSIKFITLYQRESALASLCPSSDGTSDADKPSTSKKGSEMMKKGSSALSKVFSRSNANVSKSSSSSPHHQDRS</sequence>